<organism evidence="7 8">
    <name type="scientific">Magnusiomyces paraingens</name>
    <dbReference type="NCBI Taxonomy" id="2606893"/>
    <lineage>
        <taxon>Eukaryota</taxon>
        <taxon>Fungi</taxon>
        <taxon>Dikarya</taxon>
        <taxon>Ascomycota</taxon>
        <taxon>Saccharomycotina</taxon>
        <taxon>Dipodascomycetes</taxon>
        <taxon>Dipodascales</taxon>
        <taxon>Dipodascaceae</taxon>
        <taxon>Magnusiomyces</taxon>
    </lineage>
</organism>
<keyword evidence="5 6" id="KW-0472">Membrane</keyword>
<dbReference type="Gene3D" id="1.20.1250.20">
    <property type="entry name" value="MFS general substrate transporter like domains"/>
    <property type="match status" value="2"/>
</dbReference>
<dbReference type="GO" id="GO:0022857">
    <property type="term" value="F:transmembrane transporter activity"/>
    <property type="evidence" value="ECO:0007669"/>
    <property type="project" value="InterPro"/>
</dbReference>
<evidence type="ECO:0000313" key="8">
    <source>
        <dbReference type="Proteomes" id="UP000398389"/>
    </source>
</evidence>
<keyword evidence="8" id="KW-1185">Reference proteome</keyword>
<feature type="transmembrane region" description="Helical" evidence="6">
    <location>
        <begin position="166"/>
        <end position="186"/>
    </location>
</feature>
<proteinExistence type="predicted"/>
<accession>A0A5E8B4R1</accession>
<dbReference type="AlphaFoldDB" id="A0A5E8B4R1"/>
<dbReference type="InterPro" id="IPR036259">
    <property type="entry name" value="MFS_trans_sf"/>
</dbReference>
<dbReference type="GO" id="GO:0016020">
    <property type="term" value="C:membrane"/>
    <property type="evidence" value="ECO:0007669"/>
    <property type="project" value="UniProtKB-SubCell"/>
</dbReference>
<evidence type="ECO:0000256" key="3">
    <source>
        <dbReference type="ARBA" id="ARBA00022692"/>
    </source>
</evidence>
<dbReference type="FunFam" id="1.20.1250.20:FF:000013">
    <property type="entry name" value="MFS general substrate transporter"/>
    <property type="match status" value="1"/>
</dbReference>
<feature type="transmembrane region" description="Helical" evidence="6">
    <location>
        <begin position="486"/>
        <end position="508"/>
    </location>
</feature>
<evidence type="ECO:0008006" key="9">
    <source>
        <dbReference type="Google" id="ProtNLM"/>
    </source>
</evidence>
<evidence type="ECO:0000256" key="4">
    <source>
        <dbReference type="ARBA" id="ARBA00022989"/>
    </source>
</evidence>
<sequence>MFPTGSTDKLERDLVTVTVEKYNPSTPSSSVEKFSHVEELSQDDLAPQKIDNGEGQITFIYKQSQFPPDSELARYAANNDDKITYTQSEVKKLLRQYDKHILTFVSFLYFLSHLDRGNIGNAKLAGMQKDLNFEGRQFELIVIMFFVGYICFQWGILLWKIVKPSHFVPWIILGWGIVSTCCAAVQNWKQLLVLRVILGIFEACFSPGIYYYFSFFYHREEIAKRIGGFQCFSPISSAISGVIAYGITNHAPKGIVPWRLLFIVEGAPTILGGLIAFFAIINSPHSCWFLSEKQKLIAQARTLGQSGSVNRGGHGLNKKEIIAALLDFKIWANTILFFCITMCQVPLPIFLPSIIEGMGYQNIEAQGMTSPPYLVAVIAILTVCYFSDRYLKRAFFLVASLALAAVGYILLAVSPVTGGRYFGLYLAVPGVYAALAMIMAWTGDNQGSDSKRGVGYVILHVFGMTGPIVGTFLFPDSERPHYRKGIWVTFGIVIFTIVFGAVYGLYLFRENKKLDKKHGPADPKKIRTCSDDTQKDFRYVI</sequence>
<feature type="transmembrane region" description="Helical" evidence="6">
    <location>
        <begin position="394"/>
        <end position="416"/>
    </location>
</feature>
<keyword evidence="3 6" id="KW-0812">Transmembrane</keyword>
<keyword evidence="2" id="KW-0813">Transport</keyword>
<feature type="transmembrane region" description="Helical" evidence="6">
    <location>
        <begin position="140"/>
        <end position="159"/>
    </location>
</feature>
<dbReference type="Pfam" id="PF07690">
    <property type="entry name" value="MFS_1"/>
    <property type="match status" value="1"/>
</dbReference>
<feature type="transmembrane region" description="Helical" evidence="6">
    <location>
        <begin position="453"/>
        <end position="474"/>
    </location>
</feature>
<dbReference type="SUPFAM" id="SSF103473">
    <property type="entry name" value="MFS general substrate transporter"/>
    <property type="match status" value="1"/>
</dbReference>
<keyword evidence="4 6" id="KW-1133">Transmembrane helix</keyword>
<feature type="transmembrane region" description="Helical" evidence="6">
    <location>
        <begin position="371"/>
        <end position="387"/>
    </location>
</feature>
<comment type="subcellular location">
    <subcellularLocation>
        <location evidence="1">Membrane</location>
        <topology evidence="1">Multi-pass membrane protein</topology>
    </subcellularLocation>
</comment>
<feature type="transmembrane region" description="Helical" evidence="6">
    <location>
        <begin position="330"/>
        <end position="351"/>
    </location>
</feature>
<dbReference type="EMBL" id="CABVLU010000001">
    <property type="protein sequence ID" value="VVT45812.1"/>
    <property type="molecule type" value="Genomic_DNA"/>
</dbReference>
<gene>
    <name evidence="7" type="ORF">SAPINGB_P000903</name>
</gene>
<evidence type="ECO:0000256" key="5">
    <source>
        <dbReference type="ARBA" id="ARBA00023136"/>
    </source>
</evidence>
<feature type="transmembrane region" description="Helical" evidence="6">
    <location>
        <begin position="192"/>
        <end position="213"/>
    </location>
</feature>
<evidence type="ECO:0000256" key="2">
    <source>
        <dbReference type="ARBA" id="ARBA00022448"/>
    </source>
</evidence>
<evidence type="ECO:0000313" key="7">
    <source>
        <dbReference type="EMBL" id="VVT45812.1"/>
    </source>
</evidence>
<feature type="transmembrane region" description="Helical" evidence="6">
    <location>
        <begin position="260"/>
        <end position="281"/>
    </location>
</feature>
<dbReference type="GeneID" id="43579726"/>
<dbReference type="RefSeq" id="XP_031851517.1">
    <property type="nucleotide sequence ID" value="XM_031995626.1"/>
</dbReference>
<evidence type="ECO:0000256" key="6">
    <source>
        <dbReference type="SAM" id="Phobius"/>
    </source>
</evidence>
<feature type="transmembrane region" description="Helical" evidence="6">
    <location>
        <begin position="422"/>
        <end position="441"/>
    </location>
</feature>
<protein>
    <recommendedName>
        <fullName evidence="9">Major facilitator superfamily (MFS) profile domain-containing protein</fullName>
    </recommendedName>
</protein>
<dbReference type="PANTHER" id="PTHR43791">
    <property type="entry name" value="PERMEASE-RELATED"/>
    <property type="match status" value="1"/>
</dbReference>
<dbReference type="FunFam" id="1.20.1250.20:FF:000018">
    <property type="entry name" value="MFS transporter permease"/>
    <property type="match status" value="1"/>
</dbReference>
<feature type="transmembrane region" description="Helical" evidence="6">
    <location>
        <begin position="225"/>
        <end position="248"/>
    </location>
</feature>
<dbReference type="Proteomes" id="UP000398389">
    <property type="component" value="Unassembled WGS sequence"/>
</dbReference>
<reference evidence="7 8" key="1">
    <citation type="submission" date="2019-09" db="EMBL/GenBank/DDBJ databases">
        <authorList>
            <person name="Brejova B."/>
        </authorList>
    </citation>
    <scope>NUCLEOTIDE SEQUENCE [LARGE SCALE GENOMIC DNA]</scope>
</reference>
<dbReference type="OrthoDB" id="2985014at2759"/>
<name>A0A5E8B4R1_9ASCO</name>
<dbReference type="PANTHER" id="PTHR43791:SF36">
    <property type="entry name" value="TRANSPORTER, PUTATIVE (AFU_ORTHOLOGUE AFUA_6G08340)-RELATED"/>
    <property type="match status" value="1"/>
</dbReference>
<dbReference type="InterPro" id="IPR011701">
    <property type="entry name" value="MFS"/>
</dbReference>
<evidence type="ECO:0000256" key="1">
    <source>
        <dbReference type="ARBA" id="ARBA00004141"/>
    </source>
</evidence>